<dbReference type="CDD" id="cd21631">
    <property type="entry name" value="RHH_CopG_NikR-like"/>
    <property type="match status" value="1"/>
</dbReference>
<comment type="caution">
    <text evidence="3">The sequence shown here is derived from an EMBL/GenBank/DDBJ whole genome shotgun (WGS) entry which is preliminary data.</text>
</comment>
<reference evidence="3 4" key="1">
    <citation type="submission" date="2023-10" db="EMBL/GenBank/DDBJ databases">
        <title>Microbacterium xanthum sp. nov., isolated from seaweed.</title>
        <authorList>
            <person name="Lee S.D."/>
        </authorList>
    </citation>
    <scope>NUCLEOTIDE SEQUENCE [LARGE SCALE GENOMIC DNA]</scope>
    <source>
        <strain evidence="3 4">KCTC 19124</strain>
    </source>
</reference>
<accession>A0ABU5N591</accession>
<dbReference type="Proteomes" id="UP001291912">
    <property type="component" value="Unassembled WGS sequence"/>
</dbReference>
<dbReference type="Pfam" id="PF01402">
    <property type="entry name" value="RHH_1"/>
    <property type="match status" value="1"/>
</dbReference>
<feature type="region of interest" description="Disordered" evidence="1">
    <location>
        <begin position="40"/>
        <end position="62"/>
    </location>
</feature>
<keyword evidence="4" id="KW-1185">Reference proteome</keyword>
<protein>
    <submittedName>
        <fullName evidence="3">CopG family transcriptional regulator</fullName>
    </submittedName>
</protein>
<dbReference type="InterPro" id="IPR010985">
    <property type="entry name" value="Ribbon_hlx_hlx"/>
</dbReference>
<dbReference type="InterPro" id="IPR002145">
    <property type="entry name" value="CopG"/>
</dbReference>
<dbReference type="EMBL" id="JAWJYN010000001">
    <property type="protein sequence ID" value="MDZ8161244.1"/>
    <property type="molecule type" value="Genomic_DNA"/>
</dbReference>
<name>A0ABU5N591_9MICO</name>
<dbReference type="SUPFAM" id="SSF47598">
    <property type="entry name" value="Ribbon-helix-helix"/>
    <property type="match status" value="1"/>
</dbReference>
<dbReference type="RefSeq" id="WP_194423884.1">
    <property type="nucleotide sequence ID" value="NZ_BAAAPT010000001.1"/>
</dbReference>
<gene>
    <name evidence="3" type="ORF">R2Q92_05295</name>
</gene>
<evidence type="ECO:0000256" key="1">
    <source>
        <dbReference type="SAM" id="MobiDB-lite"/>
    </source>
</evidence>
<feature type="domain" description="Ribbon-helix-helix protein CopG" evidence="2">
    <location>
        <begin position="1"/>
        <end position="41"/>
    </location>
</feature>
<evidence type="ECO:0000259" key="2">
    <source>
        <dbReference type="Pfam" id="PF01402"/>
    </source>
</evidence>
<sequence length="78" mass="8369">MRTTLNLSDALARAAKERASAEGRSFTSFLEEALREHLAREPSHGTTGPLPTYSPRTPGTLVDLDDTDAVWDALDAGA</sequence>
<evidence type="ECO:0000313" key="4">
    <source>
        <dbReference type="Proteomes" id="UP001291912"/>
    </source>
</evidence>
<evidence type="ECO:0000313" key="3">
    <source>
        <dbReference type="EMBL" id="MDZ8161244.1"/>
    </source>
</evidence>
<organism evidence="3 4">
    <name type="scientific">Microbacterium aquimaris</name>
    <dbReference type="NCBI Taxonomy" id="459816"/>
    <lineage>
        <taxon>Bacteria</taxon>
        <taxon>Bacillati</taxon>
        <taxon>Actinomycetota</taxon>
        <taxon>Actinomycetes</taxon>
        <taxon>Micrococcales</taxon>
        <taxon>Microbacteriaceae</taxon>
        <taxon>Microbacterium</taxon>
    </lineage>
</organism>
<proteinExistence type="predicted"/>